<accession>A0A8S3TIG7</accession>
<reference evidence="1" key="1">
    <citation type="submission" date="2021-03" db="EMBL/GenBank/DDBJ databases">
        <authorList>
            <person name="Bekaert M."/>
        </authorList>
    </citation>
    <scope>NUCLEOTIDE SEQUENCE</scope>
</reference>
<evidence type="ECO:0000313" key="1">
    <source>
        <dbReference type="EMBL" id="CAG2233391.1"/>
    </source>
</evidence>
<keyword evidence="2" id="KW-1185">Reference proteome</keyword>
<comment type="caution">
    <text evidence="1">The sequence shown here is derived from an EMBL/GenBank/DDBJ whole genome shotgun (WGS) entry which is preliminary data.</text>
</comment>
<dbReference type="AlphaFoldDB" id="A0A8S3TIG7"/>
<dbReference type="Proteomes" id="UP000683360">
    <property type="component" value="Unassembled WGS sequence"/>
</dbReference>
<gene>
    <name evidence="1" type="ORF">MEDL_46070</name>
</gene>
<proteinExistence type="predicted"/>
<protein>
    <submittedName>
        <fullName evidence="1">Uncharacterized protein</fullName>
    </submittedName>
</protein>
<sequence length="192" mass="21645">MFDETKHELMQIENAVIIPKMSPVTTTMAIDDPDPWKYAREDGHSVIATEYSGKITSKYKTNSHSLNCLHSSRIYPAKSDSQNTSFVSCFPNTVSNTVFVPKSCLIPKVAFNNHYRPGLMHECVLYLSILEVLKQKSPIGIIYDKSLCIDISILTSILNASKYKVVFCLDVFDFLEKCSFGGKCQLVLFVEK</sequence>
<organism evidence="1 2">
    <name type="scientific">Mytilus edulis</name>
    <name type="common">Blue mussel</name>
    <dbReference type="NCBI Taxonomy" id="6550"/>
    <lineage>
        <taxon>Eukaryota</taxon>
        <taxon>Metazoa</taxon>
        <taxon>Spiralia</taxon>
        <taxon>Lophotrochozoa</taxon>
        <taxon>Mollusca</taxon>
        <taxon>Bivalvia</taxon>
        <taxon>Autobranchia</taxon>
        <taxon>Pteriomorphia</taxon>
        <taxon>Mytilida</taxon>
        <taxon>Mytiloidea</taxon>
        <taxon>Mytilidae</taxon>
        <taxon>Mytilinae</taxon>
        <taxon>Mytilus</taxon>
    </lineage>
</organism>
<evidence type="ECO:0000313" key="2">
    <source>
        <dbReference type="Proteomes" id="UP000683360"/>
    </source>
</evidence>
<name>A0A8S3TIG7_MYTED</name>
<dbReference type="EMBL" id="CAJPWZ010002206">
    <property type="protein sequence ID" value="CAG2233391.1"/>
    <property type="molecule type" value="Genomic_DNA"/>
</dbReference>